<feature type="transmembrane region" description="Helical" evidence="1">
    <location>
        <begin position="37"/>
        <end position="57"/>
    </location>
</feature>
<dbReference type="Pfam" id="PF07662">
    <property type="entry name" value="Nucleos_tra2_C"/>
    <property type="match status" value="1"/>
</dbReference>
<accession>A0A8S2T4V6</accession>
<proteinExistence type="predicted"/>
<organism evidence="3 4">
    <name type="scientific">Rotaria magnacalcarata</name>
    <dbReference type="NCBI Taxonomy" id="392030"/>
    <lineage>
        <taxon>Eukaryota</taxon>
        <taxon>Metazoa</taxon>
        <taxon>Spiralia</taxon>
        <taxon>Gnathifera</taxon>
        <taxon>Rotifera</taxon>
        <taxon>Eurotatoria</taxon>
        <taxon>Bdelloidea</taxon>
        <taxon>Philodinida</taxon>
        <taxon>Philodinidae</taxon>
        <taxon>Rotaria</taxon>
    </lineage>
</organism>
<dbReference type="EMBL" id="CAJOBI010025202">
    <property type="protein sequence ID" value="CAF4240687.1"/>
    <property type="molecule type" value="Genomic_DNA"/>
</dbReference>
<name>A0A8S2T4V6_9BILA</name>
<dbReference type="AlphaFoldDB" id="A0A8S2T4V6"/>
<evidence type="ECO:0000313" key="3">
    <source>
        <dbReference type="EMBL" id="CAF4240687.1"/>
    </source>
</evidence>
<sequence length="175" mass="19321">MKICGYLIANLIAFISVLHFADVTISWLFGLIHHPEINFQSLLGLVFYPFSVFIAYQELGKIRKLRNELILNNTFPLYLNGTLKLPSDTPMLWEDCSTIILTYALCGFSNFGAMGIALAVMGVFAPTRKRALTKIAPRALIAGCMVSLMTASIAGLLYDPYHGTVQILNSNSTLL</sequence>
<keyword evidence="1" id="KW-1133">Transmembrane helix</keyword>
<evidence type="ECO:0000259" key="2">
    <source>
        <dbReference type="Pfam" id="PF07662"/>
    </source>
</evidence>
<dbReference type="GO" id="GO:0005886">
    <property type="term" value="C:plasma membrane"/>
    <property type="evidence" value="ECO:0007669"/>
    <property type="project" value="TreeGrafter"/>
</dbReference>
<evidence type="ECO:0000313" key="4">
    <source>
        <dbReference type="Proteomes" id="UP000676336"/>
    </source>
</evidence>
<feature type="transmembrane region" description="Helical" evidence="1">
    <location>
        <begin position="7"/>
        <end position="31"/>
    </location>
</feature>
<feature type="domain" description="Concentrative nucleoside transporter C-terminal" evidence="2">
    <location>
        <begin position="1"/>
        <end position="155"/>
    </location>
</feature>
<feature type="transmembrane region" description="Helical" evidence="1">
    <location>
        <begin position="139"/>
        <end position="158"/>
    </location>
</feature>
<keyword evidence="1" id="KW-0472">Membrane</keyword>
<comment type="caution">
    <text evidence="3">The sequence shown here is derived from an EMBL/GenBank/DDBJ whole genome shotgun (WGS) entry which is preliminary data.</text>
</comment>
<dbReference type="PANTHER" id="PTHR10590">
    <property type="entry name" value="SODIUM/NUCLEOSIDE COTRANSPORTER"/>
    <property type="match status" value="1"/>
</dbReference>
<protein>
    <recommendedName>
        <fullName evidence="2">Concentrative nucleoside transporter C-terminal domain-containing protein</fullName>
    </recommendedName>
</protein>
<reference evidence="3" key="1">
    <citation type="submission" date="2021-02" db="EMBL/GenBank/DDBJ databases">
        <authorList>
            <person name="Nowell W R."/>
        </authorList>
    </citation>
    <scope>NUCLEOTIDE SEQUENCE</scope>
</reference>
<evidence type="ECO:0000256" key="1">
    <source>
        <dbReference type="SAM" id="Phobius"/>
    </source>
</evidence>
<dbReference type="GO" id="GO:0005415">
    <property type="term" value="F:nucleoside:sodium symporter activity"/>
    <property type="evidence" value="ECO:0007669"/>
    <property type="project" value="TreeGrafter"/>
</dbReference>
<dbReference type="Proteomes" id="UP000676336">
    <property type="component" value="Unassembled WGS sequence"/>
</dbReference>
<gene>
    <name evidence="3" type="ORF">SMN809_LOCUS23556</name>
</gene>
<dbReference type="PANTHER" id="PTHR10590:SF4">
    <property type="entry name" value="SOLUTE CARRIER FAMILY 28 MEMBER 3"/>
    <property type="match status" value="1"/>
</dbReference>
<keyword evidence="1" id="KW-0812">Transmembrane</keyword>
<dbReference type="InterPro" id="IPR011657">
    <property type="entry name" value="CNT_C_dom"/>
</dbReference>
<dbReference type="InterPro" id="IPR008276">
    <property type="entry name" value="C_nuclsd_transpt"/>
</dbReference>
<feature type="transmembrane region" description="Helical" evidence="1">
    <location>
        <begin position="99"/>
        <end position="127"/>
    </location>
</feature>